<dbReference type="EMBL" id="SNVI01000002">
    <property type="protein sequence ID" value="TFE41882.1"/>
    <property type="molecule type" value="Genomic_DNA"/>
</dbReference>
<evidence type="ECO:0000313" key="1">
    <source>
        <dbReference type="EMBL" id="TFE41882.1"/>
    </source>
</evidence>
<evidence type="ECO:0000313" key="2">
    <source>
        <dbReference type="Proteomes" id="UP000297385"/>
    </source>
</evidence>
<sequence length="88" mass="10023">MDFINDYAKELEYPSSFYVLAEDVLTKQDLLQDEYCVVVRLPRLKASDLPATDANYGACVITSPDVRRMSSLMLRNTSFELPNHAFEA</sequence>
<dbReference type="Proteomes" id="UP000297385">
    <property type="component" value="Unassembled WGS sequence"/>
</dbReference>
<dbReference type="AlphaFoldDB" id="A0A4Y8MWV8"/>
<reference evidence="1 2" key="1">
    <citation type="submission" date="2019-03" db="EMBL/GenBank/DDBJ databases">
        <title>Complete Genome Sequence of Paraburkholderia dipogonis ICMP 19430T, a Nitrogen-fixing Symbiont of the South African Invasive Legume Dipogon lignosus in New Zealand.</title>
        <authorList>
            <person name="De Meyer S.E."/>
        </authorList>
    </citation>
    <scope>NUCLEOTIDE SEQUENCE [LARGE SCALE GENOMIC DNA]</scope>
    <source>
        <strain evidence="1 2">ICMP 19430</strain>
    </source>
</reference>
<dbReference type="GeneID" id="97308528"/>
<accession>A0A4Y8MWV8</accession>
<name>A0A4Y8MWV8_9BURK</name>
<gene>
    <name evidence="1" type="ORF">E2553_35170</name>
</gene>
<comment type="caution">
    <text evidence="1">The sequence shown here is derived from an EMBL/GenBank/DDBJ whole genome shotgun (WGS) entry which is preliminary data.</text>
</comment>
<organism evidence="1 2">
    <name type="scientific">Paraburkholderia dipogonis</name>
    <dbReference type="NCBI Taxonomy" id="1211383"/>
    <lineage>
        <taxon>Bacteria</taxon>
        <taxon>Pseudomonadati</taxon>
        <taxon>Pseudomonadota</taxon>
        <taxon>Betaproteobacteria</taxon>
        <taxon>Burkholderiales</taxon>
        <taxon>Burkholderiaceae</taxon>
        <taxon>Paraburkholderia</taxon>
    </lineage>
</organism>
<protein>
    <submittedName>
        <fullName evidence="1">Uncharacterized protein</fullName>
    </submittedName>
</protein>
<dbReference type="RefSeq" id="WP_134465163.1">
    <property type="nucleotide sequence ID" value="NZ_JBHMFL010000064.1"/>
</dbReference>
<proteinExistence type="predicted"/>